<dbReference type="PATRIC" id="fig|446465.5.peg.28"/>
<keyword evidence="19" id="KW-0175">Coiled coil</keyword>
<dbReference type="InterPro" id="IPR036890">
    <property type="entry name" value="HATPase_C_sf"/>
</dbReference>
<evidence type="ECO:0000256" key="20">
    <source>
        <dbReference type="SAM" id="Phobius"/>
    </source>
</evidence>
<dbReference type="GO" id="GO:0000155">
    <property type="term" value="F:phosphorelay sensor kinase activity"/>
    <property type="evidence" value="ECO:0007669"/>
    <property type="project" value="InterPro"/>
</dbReference>
<dbReference type="PANTHER" id="PTHR24421">
    <property type="entry name" value="NITRATE/NITRITE SENSOR PROTEIN NARX-RELATED"/>
    <property type="match status" value="1"/>
</dbReference>
<feature type="transmembrane region" description="Helical" evidence="20">
    <location>
        <begin position="134"/>
        <end position="150"/>
    </location>
</feature>
<dbReference type="GO" id="GO:0016020">
    <property type="term" value="C:membrane"/>
    <property type="evidence" value="ECO:0007669"/>
    <property type="project" value="InterPro"/>
</dbReference>
<evidence type="ECO:0000259" key="21">
    <source>
        <dbReference type="PROSITE" id="PS50109"/>
    </source>
</evidence>
<dbReference type="PRINTS" id="PR00344">
    <property type="entry name" value="BCTRLSENSOR"/>
</dbReference>
<dbReference type="InterPro" id="IPR050482">
    <property type="entry name" value="Sensor_HK_TwoCompSys"/>
</dbReference>
<dbReference type="eggNOG" id="COG4585">
    <property type="taxonomic scope" value="Bacteria"/>
</dbReference>
<evidence type="ECO:0000256" key="18">
    <source>
        <dbReference type="ARBA" id="ARBA00030800"/>
    </source>
</evidence>
<dbReference type="CDD" id="cd16917">
    <property type="entry name" value="HATPase_UhpB-NarQ-NarX-like"/>
    <property type="match status" value="1"/>
</dbReference>
<feature type="coiled-coil region" evidence="19">
    <location>
        <begin position="181"/>
        <end position="215"/>
    </location>
</feature>
<evidence type="ECO:0000256" key="1">
    <source>
        <dbReference type="ARBA" id="ARBA00000085"/>
    </source>
</evidence>
<evidence type="ECO:0000256" key="14">
    <source>
        <dbReference type="ARBA" id="ARBA00023004"/>
    </source>
</evidence>
<keyword evidence="12 22" id="KW-0418">Kinase</keyword>
<evidence type="ECO:0000256" key="5">
    <source>
        <dbReference type="ARBA" id="ARBA00017322"/>
    </source>
</evidence>
<comment type="catalytic activity">
    <reaction evidence="1">
        <text>ATP + protein L-histidine = ADP + protein N-phospho-L-histidine.</text>
        <dbReference type="EC" id="2.7.13.3"/>
    </reaction>
</comment>
<evidence type="ECO:0000256" key="6">
    <source>
        <dbReference type="ARBA" id="ARBA00022485"/>
    </source>
</evidence>
<name>C7MF14_BRAFD</name>
<evidence type="ECO:0000256" key="16">
    <source>
        <dbReference type="ARBA" id="ARBA00023014"/>
    </source>
</evidence>
<dbReference type="GO" id="GO:0046872">
    <property type="term" value="F:metal ion binding"/>
    <property type="evidence" value="ECO:0007669"/>
    <property type="project" value="UniProtKB-KW"/>
</dbReference>
<keyword evidence="6" id="KW-0004">4Fe-4S</keyword>
<keyword evidence="11" id="KW-0547">Nucleotide-binding</keyword>
<comment type="function">
    <text evidence="17">Member of the two-component regulatory system NreB/NreC involved in the control of dissimilatory nitrate/nitrite reduction in response to oxygen. NreB functions as a direct oxygen sensor histidine kinase which is autophosphorylated, in the absence of oxygen, probably at the conserved histidine residue, and transfers its phosphate group probably to a conserved aspartate residue of NreC. NreB/NreC activates the expression of the nitrate (narGHJI) and nitrite (nir) reductase operons, as well as the putative nitrate transporter gene narT.</text>
</comment>
<evidence type="ECO:0000313" key="22">
    <source>
        <dbReference type="EMBL" id="ACU83914.1"/>
    </source>
</evidence>
<dbReference type="EMBL" id="CP001643">
    <property type="protein sequence ID" value="ACU83914.1"/>
    <property type="molecule type" value="Genomic_DNA"/>
</dbReference>
<evidence type="ECO:0000256" key="12">
    <source>
        <dbReference type="ARBA" id="ARBA00022777"/>
    </source>
</evidence>
<dbReference type="InterPro" id="IPR017205">
    <property type="entry name" value="Sig_transdc_His_kinase_ChrS"/>
</dbReference>
<keyword evidence="15" id="KW-0902">Two-component regulatory system</keyword>
<feature type="domain" description="Histidine kinase" evidence="21">
    <location>
        <begin position="221"/>
        <end position="411"/>
    </location>
</feature>
<dbReference type="InterPro" id="IPR003594">
    <property type="entry name" value="HATPase_dom"/>
</dbReference>
<keyword evidence="20" id="KW-0812">Transmembrane</keyword>
<dbReference type="KEGG" id="bfa:Bfae_00300"/>
<evidence type="ECO:0000256" key="19">
    <source>
        <dbReference type="SAM" id="Coils"/>
    </source>
</evidence>
<dbReference type="Gene3D" id="1.20.5.1930">
    <property type="match status" value="1"/>
</dbReference>
<keyword evidence="20" id="KW-1133">Transmembrane helix</keyword>
<dbReference type="HOGENOM" id="CLU_000445_20_15_11"/>
<evidence type="ECO:0000256" key="8">
    <source>
        <dbReference type="ARBA" id="ARBA00022553"/>
    </source>
</evidence>
<evidence type="ECO:0000256" key="11">
    <source>
        <dbReference type="ARBA" id="ARBA00022741"/>
    </source>
</evidence>
<keyword evidence="14" id="KW-0408">Iron</keyword>
<dbReference type="STRING" id="446465.Bfae_00300"/>
<keyword evidence="20" id="KW-0472">Membrane</keyword>
<dbReference type="GO" id="GO:0005524">
    <property type="term" value="F:ATP binding"/>
    <property type="evidence" value="ECO:0007669"/>
    <property type="project" value="UniProtKB-KW"/>
</dbReference>
<dbReference type="Gene3D" id="3.30.565.10">
    <property type="entry name" value="Histidine kinase-like ATPase, C-terminal domain"/>
    <property type="match status" value="1"/>
</dbReference>
<dbReference type="InterPro" id="IPR005467">
    <property type="entry name" value="His_kinase_dom"/>
</dbReference>
<evidence type="ECO:0000256" key="2">
    <source>
        <dbReference type="ARBA" id="ARBA00001966"/>
    </source>
</evidence>
<feature type="transmembrane region" description="Helical" evidence="20">
    <location>
        <begin position="162"/>
        <end position="182"/>
    </location>
</feature>
<dbReference type="Pfam" id="PF07730">
    <property type="entry name" value="HisKA_3"/>
    <property type="match status" value="1"/>
</dbReference>
<dbReference type="AlphaFoldDB" id="C7MF14"/>
<dbReference type="GO" id="GO:0051539">
    <property type="term" value="F:4 iron, 4 sulfur cluster binding"/>
    <property type="evidence" value="ECO:0007669"/>
    <property type="project" value="UniProtKB-KW"/>
</dbReference>
<comment type="cofactor">
    <cofactor evidence="2">
        <name>[4Fe-4S] cluster</name>
        <dbReference type="ChEBI" id="CHEBI:49883"/>
    </cofactor>
</comment>
<protein>
    <recommendedName>
        <fullName evidence="5">Oxygen sensor histidine kinase NreB</fullName>
        <ecNumber evidence="4">2.7.13.3</ecNumber>
    </recommendedName>
    <alternativeName>
        <fullName evidence="18">Nitrogen regulation protein B</fullName>
    </alternativeName>
</protein>
<dbReference type="PIRSF" id="PIRSF037434">
    <property type="entry name" value="STHK_ChrS"/>
    <property type="match status" value="1"/>
</dbReference>
<dbReference type="SUPFAM" id="SSF55874">
    <property type="entry name" value="ATPase domain of HSP90 chaperone/DNA topoisomerase II/histidine kinase"/>
    <property type="match status" value="1"/>
</dbReference>
<feature type="transmembrane region" description="Helical" evidence="20">
    <location>
        <begin position="94"/>
        <end position="127"/>
    </location>
</feature>
<evidence type="ECO:0000256" key="10">
    <source>
        <dbReference type="ARBA" id="ARBA00022723"/>
    </source>
</evidence>
<dbReference type="InterPro" id="IPR011712">
    <property type="entry name" value="Sig_transdc_His_kin_sub3_dim/P"/>
</dbReference>
<dbReference type="Pfam" id="PF02518">
    <property type="entry name" value="HATPase_c"/>
    <property type="match status" value="1"/>
</dbReference>
<dbReference type="Proteomes" id="UP000001919">
    <property type="component" value="Chromosome"/>
</dbReference>
<evidence type="ECO:0000256" key="13">
    <source>
        <dbReference type="ARBA" id="ARBA00022840"/>
    </source>
</evidence>
<reference evidence="22 23" key="1">
    <citation type="journal article" date="2009" name="Stand. Genomic Sci.">
        <title>Complete genome sequence of Brachybacterium faecium type strain (Schefferle 6-10).</title>
        <authorList>
            <person name="Lapidus A."/>
            <person name="Pukall R."/>
            <person name="Labuttii K."/>
            <person name="Copeland A."/>
            <person name="Del Rio T.G."/>
            <person name="Nolan M."/>
            <person name="Chen F."/>
            <person name="Lucas S."/>
            <person name="Tice H."/>
            <person name="Cheng J.F."/>
            <person name="Bruce D."/>
            <person name="Goodwin L."/>
            <person name="Pitluck S."/>
            <person name="Rohde M."/>
            <person name="Goker M."/>
            <person name="Pati A."/>
            <person name="Ivanova N."/>
            <person name="Mavrommatis K."/>
            <person name="Chen A."/>
            <person name="Palaniappan K."/>
            <person name="D'haeseleer P."/>
            <person name="Chain P."/>
            <person name="Bristow J."/>
            <person name="Eisen J.A."/>
            <person name="Markowitz V."/>
            <person name="Hugenholtz P."/>
            <person name="Kyrpides N.C."/>
            <person name="Klenk H.P."/>
        </authorList>
    </citation>
    <scope>NUCLEOTIDE SEQUENCE [LARGE SCALE GENOMIC DNA]</scope>
    <source>
        <strain evidence="23">ATCC 43885 / DSM 4810 / JCM 11609 / LMG 19847 / NBRC 14762 / NCIMB 9860 / 6-10</strain>
    </source>
</reference>
<feature type="transmembrane region" description="Helical" evidence="20">
    <location>
        <begin position="54"/>
        <end position="74"/>
    </location>
</feature>
<keyword evidence="9" id="KW-0808">Transferase</keyword>
<accession>C7MF14</accession>
<dbReference type="InterPro" id="IPR004358">
    <property type="entry name" value="Sig_transdc_His_kin-like_C"/>
</dbReference>
<keyword evidence="10" id="KW-0479">Metal-binding</keyword>
<evidence type="ECO:0000313" key="23">
    <source>
        <dbReference type="Proteomes" id="UP000001919"/>
    </source>
</evidence>
<evidence type="ECO:0000256" key="4">
    <source>
        <dbReference type="ARBA" id="ARBA00012438"/>
    </source>
</evidence>
<gene>
    <name evidence="22" type="ordered locus">Bfae_00300</name>
</gene>
<dbReference type="SMART" id="SM00387">
    <property type="entry name" value="HATPase_c"/>
    <property type="match status" value="1"/>
</dbReference>
<evidence type="ECO:0000256" key="9">
    <source>
        <dbReference type="ARBA" id="ARBA00022679"/>
    </source>
</evidence>
<organism evidence="22 23">
    <name type="scientific">Brachybacterium faecium (strain ATCC 43885 / DSM 4810 / JCM 11609 / LMG 19847 / NBRC 14762 / NCIMB 9860 / 6-10)</name>
    <dbReference type="NCBI Taxonomy" id="446465"/>
    <lineage>
        <taxon>Bacteria</taxon>
        <taxon>Bacillati</taxon>
        <taxon>Actinomycetota</taxon>
        <taxon>Actinomycetes</taxon>
        <taxon>Micrococcales</taxon>
        <taxon>Dermabacteraceae</taxon>
        <taxon>Brachybacterium</taxon>
    </lineage>
</organism>
<evidence type="ECO:0000256" key="15">
    <source>
        <dbReference type="ARBA" id="ARBA00023012"/>
    </source>
</evidence>
<sequence length="414" mass="44036">MSTLPVADRPETQDSTAPATLATVLRGAMHLAFAVLLSLGVLRALTVDAVPSPLALAVAALVAAIYGTGTALAHRRRDPAEVSTTDLLLPSRGWVVALLGAWVVASLVSSAFVWIAFPLFFLVLFSLGRVTGPLALLLVALWAVLAPLAVGAQESLAVGEVLGPLVGAVFSLVAHTVWRRLLEESERNRRLVARLRAAQAELADSERRKGVAEERQRLAQDLHDTLAQGLNSIVLMSRAARTAHPEAGAEFSRIEDAARSNLADARGLVRDLAARAPQDGLEQVLRGVIDRTEQPGTTTRFTLRTDGEPYVPPPAVVETVQRAAQSLVANVLQHAQAERCVLTLAWWPDRVSLDVVDDGRGFDPAAVRRRRDGGDGLALLRSRIAAAGGTVAIDSRPGEGTAVGISLPMTREDL</sequence>
<keyword evidence="7" id="KW-0963">Cytoplasm</keyword>
<evidence type="ECO:0000256" key="7">
    <source>
        <dbReference type="ARBA" id="ARBA00022490"/>
    </source>
</evidence>
<feature type="transmembrane region" description="Helical" evidence="20">
    <location>
        <begin position="20"/>
        <end position="42"/>
    </location>
</feature>
<dbReference type="OrthoDB" id="144293at2"/>
<dbReference type="PANTHER" id="PTHR24421:SF10">
    <property type="entry name" value="NITRATE_NITRITE SENSOR PROTEIN NARQ"/>
    <property type="match status" value="1"/>
</dbReference>
<keyword evidence="13" id="KW-0067">ATP-binding</keyword>
<proteinExistence type="predicted"/>
<dbReference type="EC" id="2.7.13.3" evidence="4"/>
<dbReference type="PROSITE" id="PS50109">
    <property type="entry name" value="HIS_KIN"/>
    <property type="match status" value="1"/>
</dbReference>
<dbReference type="GO" id="GO:0046983">
    <property type="term" value="F:protein dimerization activity"/>
    <property type="evidence" value="ECO:0007669"/>
    <property type="project" value="InterPro"/>
</dbReference>
<evidence type="ECO:0000256" key="3">
    <source>
        <dbReference type="ARBA" id="ARBA00004496"/>
    </source>
</evidence>
<dbReference type="GO" id="GO:0005737">
    <property type="term" value="C:cytoplasm"/>
    <property type="evidence" value="ECO:0007669"/>
    <property type="project" value="UniProtKB-SubCell"/>
</dbReference>
<keyword evidence="8" id="KW-0597">Phosphoprotein</keyword>
<comment type="subcellular location">
    <subcellularLocation>
        <location evidence="3">Cytoplasm</location>
    </subcellularLocation>
</comment>
<keyword evidence="16" id="KW-0411">Iron-sulfur</keyword>
<keyword evidence="23" id="KW-1185">Reference proteome</keyword>
<evidence type="ECO:0000256" key="17">
    <source>
        <dbReference type="ARBA" id="ARBA00024827"/>
    </source>
</evidence>